<reference evidence="1 2" key="1">
    <citation type="submission" date="2019-11" db="EMBL/GenBank/DDBJ databases">
        <title>Complete genome sequence of Pseudomonas syringae pv. coronafaciens isolate B19001 originated in imported oat cereal.</title>
        <authorList>
            <person name="Kim S.M."/>
            <person name="Lee B.C."/>
            <person name="Seo S.J."/>
            <person name="Lee J.E."/>
            <person name="Choi N.J."/>
            <person name="Park J.H."/>
        </authorList>
    </citation>
    <scope>NUCLEOTIDE SEQUENCE [LARGE SCALE GENOMIC DNA]</scope>
    <source>
        <strain evidence="1 2">B19001</strain>
    </source>
</reference>
<dbReference type="RefSeq" id="WP_191892812.1">
    <property type="nucleotide sequence ID" value="NZ_CP046441.1"/>
</dbReference>
<dbReference type="EMBL" id="CP046441">
    <property type="protein sequence ID" value="QGT80919.1"/>
    <property type="molecule type" value="Genomic_DNA"/>
</dbReference>
<name>A0AAE6QDQ3_9PSED</name>
<evidence type="ECO:0008006" key="3">
    <source>
        <dbReference type="Google" id="ProtNLM"/>
    </source>
</evidence>
<organism evidence="1 2">
    <name type="scientific">Pseudomonas coronafaciens pv. coronafaciens</name>
    <dbReference type="NCBI Taxonomy" id="235275"/>
    <lineage>
        <taxon>Bacteria</taxon>
        <taxon>Pseudomonadati</taxon>
        <taxon>Pseudomonadota</taxon>
        <taxon>Gammaproteobacteria</taxon>
        <taxon>Pseudomonadales</taxon>
        <taxon>Pseudomonadaceae</taxon>
        <taxon>Pseudomonas</taxon>
        <taxon>Pseudomonas coronafaciens</taxon>
    </lineage>
</organism>
<accession>A0AAE6QDQ3</accession>
<proteinExistence type="predicted"/>
<protein>
    <recommendedName>
        <fullName evidence="3">Carrier domain-containing protein</fullName>
    </recommendedName>
</protein>
<dbReference type="Gene3D" id="1.10.1200.10">
    <property type="entry name" value="ACP-like"/>
    <property type="match status" value="1"/>
</dbReference>
<evidence type="ECO:0000313" key="2">
    <source>
        <dbReference type="Proteomes" id="UP000423413"/>
    </source>
</evidence>
<dbReference type="Proteomes" id="UP000423413">
    <property type="component" value="Chromosome"/>
</dbReference>
<dbReference type="AlphaFoldDB" id="A0AAE6QDQ3"/>
<sequence length="92" mass="10026">MSASNTLFTLKNTILDVIYDLNEQDIKDTQTLSDLNAGSIERTEILMVTARAIGLSIRSVTLREVAGLSLQSIADTFDSWLLDPAVVNANGR</sequence>
<evidence type="ECO:0000313" key="1">
    <source>
        <dbReference type="EMBL" id="QGT80919.1"/>
    </source>
</evidence>
<gene>
    <name evidence="1" type="ORF">GMO17_06850</name>
</gene>
<dbReference type="InterPro" id="IPR036736">
    <property type="entry name" value="ACP-like_sf"/>
</dbReference>